<comment type="caution">
    <text evidence="1">The sequence shown here is derived from an EMBL/GenBank/DDBJ whole genome shotgun (WGS) entry which is preliminary data.</text>
</comment>
<evidence type="ECO:0000313" key="1">
    <source>
        <dbReference type="EMBL" id="MEI2453856.1"/>
    </source>
</evidence>
<proteinExistence type="predicted"/>
<organism evidence="1 2">
    <name type="scientific">Lysobacter firmicutimachus</name>
    <dbReference type="NCBI Taxonomy" id="1792846"/>
    <lineage>
        <taxon>Bacteria</taxon>
        <taxon>Pseudomonadati</taxon>
        <taxon>Pseudomonadota</taxon>
        <taxon>Gammaproteobacteria</taxon>
        <taxon>Lysobacterales</taxon>
        <taxon>Lysobacteraceae</taxon>
        <taxon>Lysobacter</taxon>
    </lineage>
</organism>
<gene>
    <name evidence="1" type="ORF">V2J18_04085</name>
</gene>
<dbReference type="RefSeq" id="WP_336131083.1">
    <property type="nucleotide sequence ID" value="NZ_JBANDL010000002.1"/>
</dbReference>
<dbReference type="Proteomes" id="UP001387215">
    <property type="component" value="Unassembled WGS sequence"/>
</dbReference>
<sequence>MSVRDDELAPRAGWPLGMNNLAGETALPVTDSGAPAAVREADNVDFDVAGKPHRRDGYTLAVPGTRVHSAWGDATWPWGLFVSGDTLTALHPDERSEPLVDGLAPGWPVAFERLNDSVLWSNGVQCGVLGLDLEAMPWACPTPERAPRIEIEADGALDAGHYQLAMTFLDARGRESGASNPIAFEMPANSRLRLSQLPQPLDVLRVPRVRVYLSSGLDGVFRVAATLPVGVTDLTLTEPASGRALETLNLRPLPAGQGVCVHNGRQFVARGAEVWFSPPLRYGLTHPGRDRVGFAGRVDLLAPVADGSDGAGLFVADAKRTYFLAGPSPAEWRQVIAYPVGAIPGALIRLPGEVWNLPTKAPLPVWIARNGRVCVGLPGGQVITPQPREGSPDAVLDAASRGALLYREHGGKQQLITTLRDAQPQSLAVRDRAIARVYRHDDP</sequence>
<reference evidence="1 2" key="1">
    <citation type="submission" date="2024-02" db="EMBL/GenBank/DDBJ databases">
        <title>Lysobacter Genome Sequencing and Mining.</title>
        <authorList>
            <person name="Bierman J."/>
            <person name="Walker M.C."/>
        </authorList>
    </citation>
    <scope>NUCLEOTIDE SEQUENCE [LARGE SCALE GENOMIC DNA]</scope>
    <source>
        <strain evidence="1 2">PB6250</strain>
    </source>
</reference>
<protein>
    <submittedName>
        <fullName evidence="1">Uncharacterized protein</fullName>
    </submittedName>
</protein>
<evidence type="ECO:0000313" key="2">
    <source>
        <dbReference type="Proteomes" id="UP001387215"/>
    </source>
</evidence>
<name>A0ABU8CYK4_9GAMM</name>
<dbReference type="EMBL" id="JBANDL010000002">
    <property type="protein sequence ID" value="MEI2453856.1"/>
    <property type="molecule type" value="Genomic_DNA"/>
</dbReference>
<accession>A0ABU8CYK4</accession>
<keyword evidence="2" id="KW-1185">Reference proteome</keyword>